<proteinExistence type="predicted"/>
<reference evidence="2" key="1">
    <citation type="submission" date="2021-12" db="EMBL/GenBank/DDBJ databases">
        <title>Comparative genomics, transcriptomics and evolutionary studies reveal genomic signatures of adaptation to plant cell wall in hemibiotrophic fungi.</title>
        <authorList>
            <consortium name="DOE Joint Genome Institute"/>
            <person name="Baroncelli R."/>
            <person name="Diaz J.F."/>
            <person name="Benocci T."/>
            <person name="Peng M."/>
            <person name="Battaglia E."/>
            <person name="Haridas S."/>
            <person name="Andreopoulos W."/>
            <person name="Labutti K."/>
            <person name="Pangilinan J."/>
            <person name="Floch G.L."/>
            <person name="Makela M.R."/>
            <person name="Henrissat B."/>
            <person name="Grigoriev I.V."/>
            <person name="Crouch J.A."/>
            <person name="De Vries R.P."/>
            <person name="Sukno S.A."/>
            <person name="Thon M.R."/>
        </authorList>
    </citation>
    <scope>NUCLEOTIDE SEQUENCE</scope>
    <source>
        <strain evidence="2">CBS 112980</strain>
    </source>
</reference>
<keyword evidence="3" id="KW-1185">Reference proteome</keyword>
<feature type="region of interest" description="Disordered" evidence="1">
    <location>
        <begin position="187"/>
        <end position="210"/>
    </location>
</feature>
<dbReference type="GeneID" id="85387183"/>
<name>A0AAD8XKV3_GLOAC</name>
<accession>A0AAD8XKV3</accession>
<dbReference type="RefSeq" id="XP_060369312.1">
    <property type="nucleotide sequence ID" value="XM_060503284.1"/>
</dbReference>
<dbReference type="AlphaFoldDB" id="A0AAD8XKV3"/>
<dbReference type="EMBL" id="JAHMHS010000012">
    <property type="protein sequence ID" value="KAK1729257.1"/>
    <property type="molecule type" value="Genomic_DNA"/>
</dbReference>
<evidence type="ECO:0000313" key="2">
    <source>
        <dbReference type="EMBL" id="KAK1729257.1"/>
    </source>
</evidence>
<comment type="caution">
    <text evidence="2">The sequence shown here is derived from an EMBL/GenBank/DDBJ whole genome shotgun (WGS) entry which is preliminary data.</text>
</comment>
<sequence>MRIAKQKREQQTHKARENRLRFVRHKARVRSAVRAFRCNGTRRLRKGTGRTPCFRFLGVGSNRRSGCNPELGQRSTGPRPLDFLRVWNLQERKKKPRRVCISGHAYTAIDTIRTQYHSMRKDTQRSCGPTRFRYRLNLYYWIPYGYVGGTDPVTPTLSPQEGEAFQFSHTITGVLLRIRSGKVRSFSAKEMEPGKMSDDDARGANKIKRK</sequence>
<gene>
    <name evidence="2" type="ORF">BDZ83DRAFT_48766</name>
</gene>
<evidence type="ECO:0000313" key="3">
    <source>
        <dbReference type="Proteomes" id="UP001244207"/>
    </source>
</evidence>
<feature type="compositionally biased region" description="Basic and acidic residues" evidence="1">
    <location>
        <begin position="187"/>
        <end position="203"/>
    </location>
</feature>
<protein>
    <submittedName>
        <fullName evidence="2">Uncharacterized protein</fullName>
    </submittedName>
</protein>
<organism evidence="2 3">
    <name type="scientific">Glomerella acutata</name>
    <name type="common">Colletotrichum acutatum</name>
    <dbReference type="NCBI Taxonomy" id="27357"/>
    <lineage>
        <taxon>Eukaryota</taxon>
        <taxon>Fungi</taxon>
        <taxon>Dikarya</taxon>
        <taxon>Ascomycota</taxon>
        <taxon>Pezizomycotina</taxon>
        <taxon>Sordariomycetes</taxon>
        <taxon>Hypocreomycetidae</taxon>
        <taxon>Glomerellales</taxon>
        <taxon>Glomerellaceae</taxon>
        <taxon>Colletotrichum</taxon>
        <taxon>Colletotrichum acutatum species complex</taxon>
    </lineage>
</organism>
<evidence type="ECO:0000256" key="1">
    <source>
        <dbReference type="SAM" id="MobiDB-lite"/>
    </source>
</evidence>
<dbReference type="Proteomes" id="UP001244207">
    <property type="component" value="Unassembled WGS sequence"/>
</dbReference>